<organism evidence="1">
    <name type="scientific">marine sediment metagenome</name>
    <dbReference type="NCBI Taxonomy" id="412755"/>
    <lineage>
        <taxon>unclassified sequences</taxon>
        <taxon>metagenomes</taxon>
        <taxon>ecological metagenomes</taxon>
    </lineage>
</organism>
<protein>
    <recommendedName>
        <fullName evidence="2">HAD family hydrolase</fullName>
    </recommendedName>
</protein>
<evidence type="ECO:0000313" key="1">
    <source>
        <dbReference type="EMBL" id="GAG86228.1"/>
    </source>
</evidence>
<dbReference type="SUPFAM" id="SSF56784">
    <property type="entry name" value="HAD-like"/>
    <property type="match status" value="1"/>
</dbReference>
<dbReference type="InterPro" id="IPR036412">
    <property type="entry name" value="HAD-like_sf"/>
</dbReference>
<reference evidence="1" key="1">
    <citation type="journal article" date="2014" name="Front. Microbiol.">
        <title>High frequency of phylogenetically diverse reductive dehalogenase-homologous genes in deep subseafloor sedimentary metagenomes.</title>
        <authorList>
            <person name="Kawai M."/>
            <person name="Futagami T."/>
            <person name="Toyoda A."/>
            <person name="Takaki Y."/>
            <person name="Nishi S."/>
            <person name="Hori S."/>
            <person name="Arai W."/>
            <person name="Tsubouchi T."/>
            <person name="Morono Y."/>
            <person name="Uchiyama I."/>
            <person name="Ito T."/>
            <person name="Fujiyama A."/>
            <person name="Inagaki F."/>
            <person name="Takami H."/>
        </authorList>
    </citation>
    <scope>NUCLEOTIDE SEQUENCE</scope>
    <source>
        <strain evidence="1">Expedition CK06-06</strain>
    </source>
</reference>
<dbReference type="Gene3D" id="1.10.150.240">
    <property type="entry name" value="Putative phosphatase, domain 2"/>
    <property type="match status" value="1"/>
</dbReference>
<dbReference type="Gene3D" id="3.40.50.1000">
    <property type="entry name" value="HAD superfamily/HAD-like"/>
    <property type="match status" value="1"/>
</dbReference>
<dbReference type="EMBL" id="BART01019441">
    <property type="protein sequence ID" value="GAG86228.1"/>
    <property type="molecule type" value="Genomic_DNA"/>
</dbReference>
<gene>
    <name evidence="1" type="ORF">S01H4_36385</name>
</gene>
<dbReference type="AlphaFoldDB" id="X1BQ48"/>
<name>X1BQ48_9ZZZZ</name>
<accession>X1BQ48</accession>
<proteinExistence type="predicted"/>
<dbReference type="InterPro" id="IPR023198">
    <property type="entry name" value="PGP-like_dom2"/>
</dbReference>
<sequence length="111" mass="13066">MAEKIGFVFDMDGTLINSTEIGNIIKREIYKEFNIQTDEKMEQEIEEITYKIMHGENHKNLGAKLMWAIFKKLGLSFRQRIKALKIAQRIFKEELPNIKLFDGNGFRINRS</sequence>
<comment type="caution">
    <text evidence="1">The sequence shown here is derived from an EMBL/GenBank/DDBJ whole genome shotgun (WGS) entry which is preliminary data.</text>
</comment>
<evidence type="ECO:0008006" key="2">
    <source>
        <dbReference type="Google" id="ProtNLM"/>
    </source>
</evidence>
<dbReference type="InterPro" id="IPR023214">
    <property type="entry name" value="HAD_sf"/>
</dbReference>